<evidence type="ECO:0000313" key="2">
    <source>
        <dbReference type="Proteomes" id="UP000004123"/>
    </source>
</evidence>
<dbReference type="Proteomes" id="UP000004123">
    <property type="component" value="Unassembled WGS sequence"/>
</dbReference>
<dbReference type="AlphaFoldDB" id="F9DJK3"/>
<reference evidence="1 2" key="1">
    <citation type="submission" date="2011-04" db="EMBL/GenBank/DDBJ databases">
        <authorList>
            <person name="Muzny D."/>
            <person name="Qin X."/>
            <person name="Deng J."/>
            <person name="Jiang H."/>
            <person name="Liu Y."/>
            <person name="Qu J."/>
            <person name="Song X.-Z."/>
            <person name="Zhang L."/>
            <person name="Thornton R."/>
            <person name="Coyle M."/>
            <person name="Francisco L."/>
            <person name="Jackson L."/>
            <person name="Javaid M."/>
            <person name="Korchina V."/>
            <person name="Kovar C."/>
            <person name="Mata R."/>
            <person name="Mathew T."/>
            <person name="Ngo R."/>
            <person name="Nguyen L."/>
            <person name="Nguyen N."/>
            <person name="Okwuonu G."/>
            <person name="Ongeri F."/>
            <person name="Pham C."/>
            <person name="Simmons D."/>
            <person name="Wilczek-Boney K."/>
            <person name="Hale W."/>
            <person name="Jakkamsetti A."/>
            <person name="Pham P."/>
            <person name="Ruth R."/>
            <person name="San Lucas F."/>
            <person name="Warren J."/>
            <person name="Zhang J."/>
            <person name="Zhao Z."/>
            <person name="Zhou C."/>
            <person name="Zhu D."/>
            <person name="Lee S."/>
            <person name="Bess C."/>
            <person name="Blankenburg K."/>
            <person name="Forbes L."/>
            <person name="Fu Q."/>
            <person name="Gubbala S."/>
            <person name="Hirani K."/>
            <person name="Jayaseelan J.C."/>
            <person name="Lara F."/>
            <person name="Munidasa M."/>
            <person name="Palculict T."/>
            <person name="Patil S."/>
            <person name="Pu L.-L."/>
            <person name="Saada N."/>
            <person name="Tang L."/>
            <person name="Weissenberger G."/>
            <person name="Zhu Y."/>
            <person name="Hemphill L."/>
            <person name="Shang Y."/>
            <person name="Youmans B."/>
            <person name="Ayvaz T."/>
            <person name="Ross M."/>
            <person name="Santibanez J."/>
            <person name="Aqrawi P."/>
            <person name="Gross S."/>
            <person name="Joshi V."/>
            <person name="Fowler G."/>
            <person name="Nazareth L."/>
            <person name="Reid J."/>
            <person name="Worley K."/>
            <person name="Petrosino J."/>
            <person name="Highlander S."/>
            <person name="Gibbs R."/>
        </authorList>
    </citation>
    <scope>NUCLEOTIDE SEQUENCE [LARGE SCALE GENOMIC DNA]</scope>
    <source>
        <strain evidence="1 2">ATCC 700821</strain>
    </source>
</reference>
<gene>
    <name evidence="1" type="ORF">HMPREF9144_1844</name>
</gene>
<dbReference type="STRING" id="997353.HMPREF9144_1844"/>
<comment type="caution">
    <text evidence="1">The sequence shown here is derived from an EMBL/GenBank/DDBJ whole genome shotgun (WGS) entry which is preliminary data.</text>
</comment>
<protein>
    <submittedName>
        <fullName evidence="1">Uncharacterized protein</fullName>
    </submittedName>
</protein>
<evidence type="ECO:0000313" key="1">
    <source>
        <dbReference type="EMBL" id="EGQ16044.1"/>
    </source>
</evidence>
<accession>F9DJK3</accession>
<proteinExistence type="predicted"/>
<name>F9DJK3_9BACT</name>
<dbReference type="EMBL" id="AFPY01000094">
    <property type="protein sequence ID" value="EGQ16044.1"/>
    <property type="molecule type" value="Genomic_DNA"/>
</dbReference>
<organism evidence="1 2">
    <name type="scientific">Prevotella pallens ATCC 700821</name>
    <dbReference type="NCBI Taxonomy" id="997353"/>
    <lineage>
        <taxon>Bacteria</taxon>
        <taxon>Pseudomonadati</taxon>
        <taxon>Bacteroidota</taxon>
        <taxon>Bacteroidia</taxon>
        <taxon>Bacteroidales</taxon>
        <taxon>Prevotellaceae</taxon>
        <taxon>Prevotella</taxon>
    </lineage>
</organism>
<sequence length="175" mass="19956">MEMKFLKRIVLVVCLLCAVCYGGLALITGYPVILDLSPNIQSSTENYIKGQSINPLNNFNFNSGKWEAYLLLSNDDYELIKGDLCSNKLFTDDISILNILKKRCKFIYTGGDLSTVTSSFILYKNGTRVFETGVVIEKSLQGFQNQNYGWITSKYNLINIFNRFDKLRSPFTILR</sequence>
<dbReference type="HOGENOM" id="CLU_1531207_0_0_10"/>